<dbReference type="PRINTS" id="PR00081">
    <property type="entry name" value="GDHRDH"/>
</dbReference>
<dbReference type="PANTHER" id="PTHR44196">
    <property type="entry name" value="DEHYDROGENASE/REDUCTASE SDR FAMILY MEMBER 7B"/>
    <property type="match status" value="1"/>
</dbReference>
<dbReference type="InterPro" id="IPR002347">
    <property type="entry name" value="SDR_fam"/>
</dbReference>
<proteinExistence type="inferred from homology"/>
<dbReference type="Proteomes" id="UP000243073">
    <property type="component" value="Unassembled WGS sequence"/>
</dbReference>
<keyword evidence="4" id="KW-1185">Reference proteome</keyword>
<protein>
    <submittedName>
        <fullName evidence="3">Short-chain dehydrogenase</fullName>
    </submittedName>
</protein>
<dbReference type="AlphaFoldDB" id="A0A1J4QBV7"/>
<dbReference type="PANTHER" id="PTHR44196:SF1">
    <property type="entry name" value="DEHYDROGENASE_REDUCTASE SDR FAMILY MEMBER 7B"/>
    <property type="match status" value="1"/>
</dbReference>
<accession>A0A1J4QBV7</accession>
<dbReference type="PROSITE" id="PS00061">
    <property type="entry name" value="ADH_SHORT"/>
    <property type="match status" value="1"/>
</dbReference>
<comment type="caution">
    <text evidence="3">The sequence shown here is derived from an EMBL/GenBank/DDBJ whole genome shotgun (WGS) entry which is preliminary data.</text>
</comment>
<dbReference type="GO" id="GO:0016491">
    <property type="term" value="F:oxidoreductase activity"/>
    <property type="evidence" value="ECO:0007669"/>
    <property type="project" value="UniProtKB-KW"/>
</dbReference>
<dbReference type="Gene3D" id="3.40.50.720">
    <property type="entry name" value="NAD(P)-binding Rossmann-like Domain"/>
    <property type="match status" value="1"/>
</dbReference>
<dbReference type="RefSeq" id="WP_071473083.1">
    <property type="nucleotide sequence ID" value="NZ_MDKE01000028.1"/>
</dbReference>
<keyword evidence="2" id="KW-0560">Oxidoreductase</keyword>
<organism evidence="3 4">
    <name type="scientific">Oceanisphaera psychrotolerans</name>
    <dbReference type="NCBI Taxonomy" id="1414654"/>
    <lineage>
        <taxon>Bacteria</taxon>
        <taxon>Pseudomonadati</taxon>
        <taxon>Pseudomonadota</taxon>
        <taxon>Gammaproteobacteria</taxon>
        <taxon>Aeromonadales</taxon>
        <taxon>Aeromonadaceae</taxon>
        <taxon>Oceanisphaera</taxon>
    </lineage>
</organism>
<dbReference type="GO" id="GO:0016020">
    <property type="term" value="C:membrane"/>
    <property type="evidence" value="ECO:0007669"/>
    <property type="project" value="TreeGrafter"/>
</dbReference>
<dbReference type="OrthoDB" id="335726at2"/>
<name>A0A1J4QBV7_9GAMM</name>
<comment type="similarity">
    <text evidence="1">Belongs to the short-chain dehydrogenases/reductases (SDR) family.</text>
</comment>
<dbReference type="InterPro" id="IPR036291">
    <property type="entry name" value="NAD(P)-bd_dom_sf"/>
</dbReference>
<evidence type="ECO:0000313" key="3">
    <source>
        <dbReference type="EMBL" id="OIN08156.1"/>
    </source>
</evidence>
<dbReference type="EMBL" id="MDKE01000028">
    <property type="protein sequence ID" value="OIN08156.1"/>
    <property type="molecule type" value="Genomic_DNA"/>
</dbReference>
<reference evidence="3 4" key="1">
    <citation type="submission" date="2016-07" db="EMBL/GenBank/DDBJ databases">
        <title>Draft Genome Sequence of Oceanisphaera psychrotolerans, isolated from coastal sediment samples.</title>
        <authorList>
            <person name="Zhuo S."/>
            <person name="Ruan Z."/>
        </authorList>
    </citation>
    <scope>NUCLEOTIDE SEQUENCE [LARGE SCALE GENOMIC DNA]</scope>
    <source>
        <strain evidence="3 4">LAM-WHM-ZC</strain>
    </source>
</reference>
<dbReference type="STRING" id="1414654.BFR47_15570"/>
<evidence type="ECO:0000256" key="1">
    <source>
        <dbReference type="ARBA" id="ARBA00006484"/>
    </source>
</evidence>
<dbReference type="SUPFAM" id="SSF51735">
    <property type="entry name" value="NAD(P)-binding Rossmann-fold domains"/>
    <property type="match status" value="1"/>
</dbReference>
<dbReference type="Pfam" id="PF00106">
    <property type="entry name" value="adh_short"/>
    <property type="match status" value="1"/>
</dbReference>
<evidence type="ECO:0000256" key="2">
    <source>
        <dbReference type="ARBA" id="ARBA00023002"/>
    </source>
</evidence>
<sequence>MKRVLITGASSGIGLQLARDYHREGWQLVACGRNREKLEQALAGIECELCEFDMQQPEQTKQALSGLAPLDLVILNAGNCEYIDDARQFDAALFARVVNANLLGTANCLSALLPRIKHGGRVAVVSSSVTFLPLTRAEAYGASKAGLDYLVRTLGIDLAPHHIGVSLIRPGFVDTPLTRRNDFPMPGRVSPEQASQAIRQGLARGKSEISFPFGFISVLRLLSWLPHRLWAWLAKRTVRGEK</sequence>
<evidence type="ECO:0000313" key="4">
    <source>
        <dbReference type="Proteomes" id="UP000243073"/>
    </source>
</evidence>
<gene>
    <name evidence="3" type="ORF">BFR47_15570</name>
</gene>
<dbReference type="InterPro" id="IPR020904">
    <property type="entry name" value="Sc_DH/Rdtase_CS"/>
</dbReference>